<dbReference type="EMBL" id="MN739858">
    <property type="protein sequence ID" value="QHT74841.1"/>
    <property type="molecule type" value="Genomic_DNA"/>
</dbReference>
<accession>A0A6C0H2R0</accession>
<sequence>MGVGKDEACSYLVKKYGGDKISFASPLYDIQRYAQRICGFEEQKDRRFLQFIGTEWARKKNPDVWLDLAIKKSNSEGNFFISDLRFANELYGLKKDGWVCVNISRPKHSEDRLGTGTATHDSEIALDNIKTDEWDYLLKNDGSLEDFHTKLDSLYLKIWRSKAV</sequence>
<evidence type="ECO:0000313" key="1">
    <source>
        <dbReference type="EMBL" id="QHT74841.1"/>
    </source>
</evidence>
<dbReference type="Gene3D" id="3.40.50.300">
    <property type="entry name" value="P-loop containing nucleotide triphosphate hydrolases"/>
    <property type="match status" value="1"/>
</dbReference>
<organism evidence="1">
    <name type="scientific">viral metagenome</name>
    <dbReference type="NCBI Taxonomy" id="1070528"/>
    <lineage>
        <taxon>unclassified sequences</taxon>
        <taxon>metagenomes</taxon>
        <taxon>organismal metagenomes</taxon>
    </lineage>
</organism>
<protein>
    <recommendedName>
        <fullName evidence="2">Deoxynucleoside monophosphate kinase</fullName>
    </recommendedName>
</protein>
<dbReference type="AlphaFoldDB" id="A0A6C0H2R0"/>
<evidence type="ECO:0008006" key="2">
    <source>
        <dbReference type="Google" id="ProtNLM"/>
    </source>
</evidence>
<reference evidence="1" key="1">
    <citation type="journal article" date="2020" name="Nature">
        <title>Giant virus diversity and host interactions through global metagenomics.</title>
        <authorList>
            <person name="Schulz F."/>
            <person name="Roux S."/>
            <person name="Paez-Espino D."/>
            <person name="Jungbluth S."/>
            <person name="Walsh D.A."/>
            <person name="Denef V.J."/>
            <person name="McMahon K.D."/>
            <person name="Konstantinidis K.T."/>
            <person name="Eloe-Fadrosh E.A."/>
            <person name="Kyrpides N.C."/>
            <person name="Woyke T."/>
        </authorList>
    </citation>
    <scope>NUCLEOTIDE SEQUENCE</scope>
    <source>
        <strain evidence="1">GVMAG-M-3300023179-62</strain>
    </source>
</reference>
<dbReference type="InterPro" id="IPR027417">
    <property type="entry name" value="P-loop_NTPase"/>
</dbReference>
<name>A0A6C0H2R0_9ZZZZ</name>
<proteinExistence type="predicted"/>